<dbReference type="EMBL" id="GEGO01006491">
    <property type="protein sequence ID" value="JAR88913.1"/>
    <property type="molecule type" value="Transcribed_RNA"/>
</dbReference>
<organism evidence="1">
    <name type="scientific">Ixodes ricinus</name>
    <name type="common">Common tick</name>
    <name type="synonym">Acarus ricinus</name>
    <dbReference type="NCBI Taxonomy" id="34613"/>
    <lineage>
        <taxon>Eukaryota</taxon>
        <taxon>Metazoa</taxon>
        <taxon>Ecdysozoa</taxon>
        <taxon>Arthropoda</taxon>
        <taxon>Chelicerata</taxon>
        <taxon>Arachnida</taxon>
        <taxon>Acari</taxon>
        <taxon>Parasitiformes</taxon>
        <taxon>Ixodida</taxon>
        <taxon>Ixodoidea</taxon>
        <taxon>Ixodidae</taxon>
        <taxon>Ixodinae</taxon>
        <taxon>Ixodes</taxon>
    </lineage>
</organism>
<sequence length="155" mass="17162">MPAFSISFSVACLIFSATEPSQLTRVLHKSLQILSSVNFRLPLVPNQVICIATFHVSKLFRMRVVFSLTSFPPWTIMCFFIRSCSSLFFFISSSHSKRSRSVMNGRSGRPCEFVPGSSTFVLSSTKSCVCVCCVSLMLFMTHSILSMKASTCGSI</sequence>
<accession>A0A147BDR2</accession>
<reference evidence="1" key="1">
    <citation type="journal article" date="2018" name="PLoS Negl. Trop. Dis.">
        <title>Sialome diversity of ticks revealed by RNAseq of single tick salivary glands.</title>
        <authorList>
            <person name="Perner J."/>
            <person name="Kropackova S."/>
            <person name="Kopacek P."/>
            <person name="Ribeiro J.M."/>
        </authorList>
    </citation>
    <scope>NUCLEOTIDE SEQUENCE</scope>
    <source>
        <strain evidence="1">Siblings of single egg batch collected in Ceske Budejovice</strain>
        <tissue evidence="1">Salivary glands</tissue>
    </source>
</reference>
<protein>
    <submittedName>
        <fullName evidence="1">Uncharacterized protein</fullName>
    </submittedName>
</protein>
<dbReference type="AlphaFoldDB" id="A0A147BDR2"/>
<evidence type="ECO:0000313" key="1">
    <source>
        <dbReference type="EMBL" id="JAR88913.1"/>
    </source>
</evidence>
<name>A0A147BDR2_IXORI</name>
<proteinExistence type="predicted"/>